<reference evidence="2" key="1">
    <citation type="submission" date="2017-05" db="EMBL/GenBank/DDBJ databases">
        <title>The Genome Sequence of Enterococcus sp. 4G2_DIV0659.</title>
        <authorList>
            <consortium name="The Broad Institute Genomics Platform"/>
            <consortium name="The Broad Institute Genomic Center for Infectious Diseases"/>
            <person name="Earl A."/>
            <person name="Manson A."/>
            <person name="Schwartman J."/>
            <person name="Gilmore M."/>
            <person name="Abouelleil A."/>
            <person name="Cao P."/>
            <person name="Chapman S."/>
            <person name="Cusick C."/>
            <person name="Shea T."/>
            <person name="Young S."/>
            <person name="Neafsey D."/>
            <person name="Nusbaum C."/>
            <person name="Birren B."/>
        </authorList>
    </citation>
    <scope>NUCLEOTIDE SEQUENCE [LARGE SCALE GENOMIC DNA]</scope>
    <source>
        <strain evidence="2">4G2_DIV0659</strain>
    </source>
</reference>
<dbReference type="RefSeq" id="WP_086330359.1">
    <property type="nucleotide sequence ID" value="NZ_NGLE02000001.1"/>
</dbReference>
<proteinExistence type="predicted"/>
<gene>
    <name evidence="2" type="ORF">A5880_001406</name>
    <name evidence="1" type="ORF">A5880_001485</name>
</gene>
<keyword evidence="3" id="KW-1185">Reference proteome</keyword>
<evidence type="ECO:0000313" key="2">
    <source>
        <dbReference type="EMBL" id="OTO08406.1"/>
    </source>
</evidence>
<name>A0A242CDX2_9ENTE</name>
<organism evidence="2">
    <name type="scientific">Candidatus Enterococcus mansonii</name>
    <dbReference type="NCBI Taxonomy" id="1834181"/>
    <lineage>
        <taxon>Bacteria</taxon>
        <taxon>Bacillati</taxon>
        <taxon>Bacillota</taxon>
        <taxon>Bacilli</taxon>
        <taxon>Lactobacillales</taxon>
        <taxon>Enterococcaceae</taxon>
        <taxon>Enterococcus</taxon>
    </lineage>
</organism>
<protein>
    <submittedName>
        <fullName evidence="2">Uncharacterized protein</fullName>
    </submittedName>
</protein>
<dbReference type="EMBL" id="NGLE02000001">
    <property type="protein sequence ID" value="MEI5993927.1"/>
    <property type="molecule type" value="Genomic_DNA"/>
</dbReference>
<dbReference type="Proteomes" id="UP000195139">
    <property type="component" value="Unassembled WGS sequence"/>
</dbReference>
<evidence type="ECO:0000313" key="1">
    <source>
        <dbReference type="EMBL" id="MEI5993927.1"/>
    </source>
</evidence>
<comment type="caution">
    <text evidence="2">The sequence shown here is derived from an EMBL/GenBank/DDBJ whole genome shotgun (WGS) entry which is preliminary data.</text>
</comment>
<evidence type="ECO:0000313" key="3">
    <source>
        <dbReference type="Proteomes" id="UP000195139"/>
    </source>
</evidence>
<sequence>MDHYIDDSTKEHGIEIGTYYNGRAVGYENKVEGKVRSVLTRTIILEISSCDVVDNERKIDNGGVCLVQLNDFLNFLEK</sequence>
<accession>A0A242CDX2</accession>
<dbReference type="EMBL" id="NGLE01000002">
    <property type="protein sequence ID" value="OTO08406.1"/>
    <property type="molecule type" value="Genomic_DNA"/>
</dbReference>
<dbReference type="AlphaFoldDB" id="A0A242CDX2"/>
<reference evidence="1 3" key="2">
    <citation type="submission" date="2018-07" db="EMBL/GenBank/DDBJ databases">
        <title>The Genome Sequence of Enterococcus sp. DIV0659b.</title>
        <authorList>
            <consortium name="The Broad Institute Genomics Platform"/>
            <consortium name="The Broad Institute Genomic Center for Infectious Diseases"/>
            <person name="Earl A."/>
            <person name="Manson A."/>
            <person name="Schwartman J."/>
            <person name="Gilmore M."/>
            <person name="Abouelleil A."/>
            <person name="Cao P."/>
            <person name="Chapman S."/>
            <person name="Cusick C."/>
            <person name="Shea T."/>
            <person name="Young S."/>
            <person name="Neafsey D."/>
            <person name="Nusbaum C."/>
            <person name="Birren B."/>
        </authorList>
    </citation>
    <scope>NUCLEOTIDE SEQUENCE [LARGE SCALE GENOMIC DNA]</scope>
    <source>
        <strain evidence="1 3">4G2_DIV0659</strain>
    </source>
</reference>